<reference evidence="2" key="1">
    <citation type="journal article" date="2014" name="Int. J. Syst. Evol. Microbiol.">
        <title>Complete genome sequence of Corynebacterium casei LMG S-19264T (=DSM 44701T), isolated from a smear-ripened cheese.</title>
        <authorList>
            <consortium name="US DOE Joint Genome Institute (JGI-PGF)"/>
            <person name="Walter F."/>
            <person name="Albersmeier A."/>
            <person name="Kalinowski J."/>
            <person name="Ruckert C."/>
        </authorList>
    </citation>
    <scope>NUCLEOTIDE SEQUENCE</scope>
    <source>
        <strain evidence="2">CGMCC 1.12921</strain>
    </source>
</reference>
<dbReference type="InterPro" id="IPR046997">
    <property type="entry name" value="Isocitrate_DH_TT1725_C_sf"/>
</dbReference>
<reference evidence="2" key="2">
    <citation type="submission" date="2020-09" db="EMBL/GenBank/DDBJ databases">
        <authorList>
            <person name="Sun Q."/>
            <person name="Zhou Y."/>
        </authorList>
    </citation>
    <scope>NUCLEOTIDE SEQUENCE</scope>
    <source>
        <strain evidence="2">CGMCC 1.12921</strain>
    </source>
</reference>
<evidence type="ECO:0000313" key="3">
    <source>
        <dbReference type="Proteomes" id="UP000613582"/>
    </source>
</evidence>
<organism evidence="2 3">
    <name type="scientific">Aquisalinus flavus</name>
    <dbReference type="NCBI Taxonomy" id="1526572"/>
    <lineage>
        <taxon>Bacteria</taxon>
        <taxon>Pseudomonadati</taxon>
        <taxon>Pseudomonadota</taxon>
        <taxon>Alphaproteobacteria</taxon>
        <taxon>Parvularculales</taxon>
        <taxon>Parvularculaceae</taxon>
        <taxon>Aquisalinus</taxon>
    </lineage>
</organism>
<name>A0A8J2Y594_9PROT</name>
<evidence type="ECO:0000313" key="2">
    <source>
        <dbReference type="EMBL" id="GGD10407.1"/>
    </source>
</evidence>
<accession>A0A8J2Y594</accession>
<dbReference type="AlphaFoldDB" id="A0A8J2Y594"/>
<dbReference type="Gene3D" id="3.30.70.1570">
    <property type="match status" value="1"/>
</dbReference>
<dbReference type="EMBL" id="BMGH01000001">
    <property type="protein sequence ID" value="GGD10407.1"/>
    <property type="molecule type" value="Genomic_DNA"/>
</dbReference>
<sequence>MSKQRVGTLDFANAVIARLGQLPESLPMLDYSAAKPLAVPGATARRNVPAEKKLVGSMSSSRRRVTPDTLAKALRTAENHVFSLTMITNRGVKVWPNGLPETFCTDHWRCRFEAAQDKQFNKAMLLELLRNLHYGGVDFIKTENLYTFDGEPGFSLGQGQ</sequence>
<proteinExistence type="predicted"/>
<comment type="caution">
    <text evidence="2">The sequence shown here is derived from an EMBL/GenBank/DDBJ whole genome shotgun (WGS) entry which is preliminary data.</text>
</comment>
<feature type="domain" description="Isocitrate dehydrogenase/Hypothetical protein TT1725 C-terminal" evidence="1">
    <location>
        <begin position="63"/>
        <end position="160"/>
    </location>
</feature>
<dbReference type="Pfam" id="PF18324">
    <property type="entry name" value="Isocitrate_DH_C_bact"/>
    <property type="match status" value="1"/>
</dbReference>
<keyword evidence="3" id="KW-1185">Reference proteome</keyword>
<protein>
    <recommendedName>
        <fullName evidence="1">Isocitrate dehydrogenase/Hypothetical protein TT1725 C-terminal domain-containing protein</fullName>
    </recommendedName>
</protein>
<dbReference type="InterPro" id="IPR040978">
    <property type="entry name" value="Isocitrate_DH_TT1725_C"/>
</dbReference>
<dbReference type="Proteomes" id="UP000613582">
    <property type="component" value="Unassembled WGS sequence"/>
</dbReference>
<evidence type="ECO:0000259" key="1">
    <source>
        <dbReference type="Pfam" id="PF18324"/>
    </source>
</evidence>
<gene>
    <name evidence="2" type="ORF">GCM10011342_19100</name>
</gene>